<dbReference type="AlphaFoldDB" id="A0AAE0PFR4"/>
<name>A0AAE0PFR4_SORBR</name>
<dbReference type="EMBL" id="JAUTDP010000005">
    <property type="protein sequence ID" value="KAK3399086.1"/>
    <property type="molecule type" value="Genomic_DNA"/>
</dbReference>
<gene>
    <name evidence="1" type="ORF">B0T20DRAFT_190656</name>
</gene>
<dbReference type="Proteomes" id="UP001281003">
    <property type="component" value="Unassembled WGS sequence"/>
</dbReference>
<comment type="caution">
    <text evidence="1">The sequence shown here is derived from an EMBL/GenBank/DDBJ whole genome shotgun (WGS) entry which is preliminary data.</text>
</comment>
<reference evidence="1" key="1">
    <citation type="journal article" date="2023" name="Mol. Phylogenet. Evol.">
        <title>Genome-scale phylogeny and comparative genomics of the fungal order Sordariales.</title>
        <authorList>
            <person name="Hensen N."/>
            <person name="Bonometti L."/>
            <person name="Westerberg I."/>
            <person name="Brannstrom I.O."/>
            <person name="Guillou S."/>
            <person name="Cros-Aarteil S."/>
            <person name="Calhoun S."/>
            <person name="Haridas S."/>
            <person name="Kuo A."/>
            <person name="Mondo S."/>
            <person name="Pangilinan J."/>
            <person name="Riley R."/>
            <person name="LaButti K."/>
            <person name="Andreopoulos B."/>
            <person name="Lipzen A."/>
            <person name="Chen C."/>
            <person name="Yan M."/>
            <person name="Daum C."/>
            <person name="Ng V."/>
            <person name="Clum A."/>
            <person name="Steindorff A."/>
            <person name="Ohm R.A."/>
            <person name="Martin F."/>
            <person name="Silar P."/>
            <person name="Natvig D.O."/>
            <person name="Lalanne C."/>
            <person name="Gautier V."/>
            <person name="Ament-Velasquez S.L."/>
            <person name="Kruys A."/>
            <person name="Hutchinson M.I."/>
            <person name="Powell A.J."/>
            <person name="Barry K."/>
            <person name="Miller A.N."/>
            <person name="Grigoriev I.V."/>
            <person name="Debuchy R."/>
            <person name="Gladieux P."/>
            <person name="Hiltunen Thoren M."/>
            <person name="Johannesson H."/>
        </authorList>
    </citation>
    <scope>NUCLEOTIDE SEQUENCE</scope>
    <source>
        <strain evidence="1">FGSC 1904</strain>
    </source>
</reference>
<evidence type="ECO:0000313" key="2">
    <source>
        <dbReference type="Proteomes" id="UP001281003"/>
    </source>
</evidence>
<evidence type="ECO:0000313" key="1">
    <source>
        <dbReference type="EMBL" id="KAK3399086.1"/>
    </source>
</evidence>
<organism evidence="1 2">
    <name type="scientific">Sordaria brevicollis</name>
    <dbReference type="NCBI Taxonomy" id="83679"/>
    <lineage>
        <taxon>Eukaryota</taxon>
        <taxon>Fungi</taxon>
        <taxon>Dikarya</taxon>
        <taxon>Ascomycota</taxon>
        <taxon>Pezizomycotina</taxon>
        <taxon>Sordariomycetes</taxon>
        <taxon>Sordariomycetidae</taxon>
        <taxon>Sordariales</taxon>
        <taxon>Sordariaceae</taxon>
        <taxon>Sordaria</taxon>
    </lineage>
</organism>
<accession>A0AAE0PFR4</accession>
<reference evidence="1" key="2">
    <citation type="submission" date="2023-07" db="EMBL/GenBank/DDBJ databases">
        <authorList>
            <consortium name="Lawrence Berkeley National Laboratory"/>
            <person name="Haridas S."/>
            <person name="Hensen N."/>
            <person name="Bonometti L."/>
            <person name="Westerberg I."/>
            <person name="Brannstrom I.O."/>
            <person name="Guillou S."/>
            <person name="Cros-Aarteil S."/>
            <person name="Calhoun S."/>
            <person name="Kuo A."/>
            <person name="Mondo S."/>
            <person name="Pangilinan J."/>
            <person name="Riley R."/>
            <person name="LaButti K."/>
            <person name="Andreopoulos B."/>
            <person name="Lipzen A."/>
            <person name="Chen C."/>
            <person name="Yanf M."/>
            <person name="Daum C."/>
            <person name="Ng V."/>
            <person name="Clum A."/>
            <person name="Steindorff A."/>
            <person name="Ohm R."/>
            <person name="Martin F."/>
            <person name="Silar P."/>
            <person name="Natvig D."/>
            <person name="Lalanne C."/>
            <person name="Gautier V."/>
            <person name="Ament-velasquez S.L."/>
            <person name="Kruys A."/>
            <person name="Hutchinson M.I."/>
            <person name="Powell A.J."/>
            <person name="Barry K."/>
            <person name="Miller A.N."/>
            <person name="Grigoriev I.V."/>
            <person name="Debuchy R."/>
            <person name="Gladieux P."/>
            <person name="Thoren M.H."/>
            <person name="Johannesson H."/>
        </authorList>
    </citation>
    <scope>NUCLEOTIDE SEQUENCE</scope>
    <source>
        <strain evidence="1">FGSC 1904</strain>
    </source>
</reference>
<keyword evidence="2" id="KW-1185">Reference proteome</keyword>
<sequence length="137" mass="15593">METQDFPECRLTRKSHMATSWYDFIGIAKMSPTQVETAGFVWNDLKSRMSLYRRSIATDNESSSKLLSRANNNSCGWERPSYQQFGPCVRFGFSSRRCPISGFPKQTARDPIHPASQAVCFGLRFQPRIGYPKLSAI</sequence>
<protein>
    <submittedName>
        <fullName evidence="1">Uncharacterized protein</fullName>
    </submittedName>
</protein>
<proteinExistence type="predicted"/>